<evidence type="ECO:0000313" key="4">
    <source>
        <dbReference type="EMBL" id="PRD14490.1"/>
    </source>
</evidence>
<evidence type="ECO:0000256" key="2">
    <source>
        <dbReference type="SAM" id="SignalP"/>
    </source>
</evidence>
<name>A0A2S9I9L5_9GAMM</name>
<dbReference type="OrthoDB" id="6638089at2"/>
<feature type="signal peptide" evidence="2">
    <location>
        <begin position="1"/>
        <end position="16"/>
    </location>
</feature>
<accession>A0A2S9I9L5</accession>
<protein>
    <recommendedName>
        <fullName evidence="3">YdgH/BhsA/McbA-like domain-containing protein</fullName>
    </recommendedName>
</protein>
<proteinExistence type="predicted"/>
<gene>
    <name evidence="4" type="ORF">CQW29_16265</name>
</gene>
<sequence length="78" mass="8050">MTLLTGALVISSFANAAEAVKDTSGLVKKGTVSVSGATTLSNLESMIKQEADKQHASRYKIIAAGGHNLLSGTAIIYQ</sequence>
<dbReference type="AlphaFoldDB" id="A0A2S9I9L5"/>
<feature type="chain" id="PRO_5015426134" description="YdgH/BhsA/McbA-like domain-containing protein" evidence="2">
    <location>
        <begin position="17"/>
        <end position="78"/>
    </location>
</feature>
<keyword evidence="1 2" id="KW-0732">Signal</keyword>
<feature type="domain" description="YdgH/BhsA/McbA-like" evidence="3">
    <location>
        <begin position="27"/>
        <end position="78"/>
    </location>
</feature>
<reference evidence="4 5" key="1">
    <citation type="submission" date="2017-10" db="EMBL/GenBank/DDBJ databases">
        <title>Draft genome of two endophytic bacteria isolated from 'guarana' Paullinia cupana (Mart.) Ducke.</title>
        <authorList>
            <person name="Siqueira K.A."/>
            <person name="Liotti R.G."/>
            <person name="Mendes T.A."/>
            <person name="Soares M.A."/>
        </authorList>
    </citation>
    <scope>NUCLEOTIDE SEQUENCE [LARGE SCALE GENOMIC DNA]</scope>
    <source>
        <strain evidence="4 5">342</strain>
    </source>
</reference>
<dbReference type="Gene3D" id="3.30.1660.10">
    <property type="entry name" value="Flavin-binding protein dodecin"/>
    <property type="match status" value="1"/>
</dbReference>
<dbReference type="InterPro" id="IPR010854">
    <property type="entry name" value="YdgH/BhsA/McbA-like_dom"/>
</dbReference>
<keyword evidence="5" id="KW-1185">Reference proteome</keyword>
<evidence type="ECO:0000313" key="5">
    <source>
        <dbReference type="Proteomes" id="UP000239181"/>
    </source>
</evidence>
<dbReference type="Pfam" id="PF07338">
    <property type="entry name" value="YdgH_BhsA-like"/>
    <property type="match status" value="1"/>
</dbReference>
<dbReference type="InterPro" id="IPR036275">
    <property type="entry name" value="YdgH-like_sf"/>
</dbReference>
<evidence type="ECO:0000256" key="1">
    <source>
        <dbReference type="ARBA" id="ARBA00022729"/>
    </source>
</evidence>
<dbReference type="Proteomes" id="UP000239181">
    <property type="component" value="Unassembled WGS sequence"/>
</dbReference>
<evidence type="ECO:0000259" key="3">
    <source>
        <dbReference type="Pfam" id="PF07338"/>
    </source>
</evidence>
<comment type="caution">
    <text evidence="4">The sequence shown here is derived from an EMBL/GenBank/DDBJ whole genome shotgun (WGS) entry which is preliminary data.</text>
</comment>
<dbReference type="InterPro" id="IPR025543">
    <property type="entry name" value="Dodecin-like"/>
</dbReference>
<dbReference type="SUPFAM" id="SSF159871">
    <property type="entry name" value="YdgH-like"/>
    <property type="match status" value="1"/>
</dbReference>
<organism evidence="4 5">
    <name type="scientific">Pantoea coffeiphila</name>
    <dbReference type="NCBI Taxonomy" id="1465635"/>
    <lineage>
        <taxon>Bacteria</taxon>
        <taxon>Pseudomonadati</taxon>
        <taxon>Pseudomonadota</taxon>
        <taxon>Gammaproteobacteria</taxon>
        <taxon>Enterobacterales</taxon>
        <taxon>Erwiniaceae</taxon>
        <taxon>Pantoea</taxon>
    </lineage>
</organism>
<dbReference type="EMBL" id="PDET01000011">
    <property type="protein sequence ID" value="PRD14490.1"/>
    <property type="molecule type" value="Genomic_DNA"/>
</dbReference>